<comment type="caution">
    <text evidence="2">The sequence shown here is derived from an EMBL/GenBank/DDBJ whole genome shotgun (WGS) entry which is preliminary data.</text>
</comment>
<dbReference type="InterPro" id="IPR053812">
    <property type="entry name" value="HTH_Sigma70_ECF-like"/>
</dbReference>
<reference evidence="2" key="2">
    <citation type="submission" date="2021-09" db="EMBL/GenBank/DDBJ databases">
        <authorList>
            <person name="Gilroy R."/>
        </authorList>
    </citation>
    <scope>NUCLEOTIDE SEQUENCE</scope>
    <source>
        <strain evidence="2">ChiSjej5B23-16112</strain>
    </source>
</reference>
<sequence length="151" mass="18402">MEWEYNKAREELLWKSEKEQEEKVLRQSGMEEEEIQNLREYDWDIFKSERRFLEHWAPWEAYEAEGWIREFGKAAAKHTQTENGRLLSESMEQLLRELDDVGKEILYLKIMGYETWEISDIIGITDKAVYRRMDRIKEKLKKFQCQRGKTT</sequence>
<dbReference type="InterPro" id="IPR036388">
    <property type="entry name" value="WH-like_DNA-bd_sf"/>
</dbReference>
<accession>A0A921I221</accession>
<name>A0A921I221_9FIRM</name>
<gene>
    <name evidence="2" type="ORF">K8V82_04540</name>
</gene>
<evidence type="ECO:0000313" key="3">
    <source>
        <dbReference type="Proteomes" id="UP000769156"/>
    </source>
</evidence>
<feature type="domain" description="RNA polymerase sigma-70 ECF-like HTH" evidence="1">
    <location>
        <begin position="77"/>
        <end position="141"/>
    </location>
</feature>
<dbReference type="EMBL" id="DYVY01000071">
    <property type="protein sequence ID" value="HJF94041.1"/>
    <property type="molecule type" value="Genomic_DNA"/>
</dbReference>
<dbReference type="SUPFAM" id="SSF88659">
    <property type="entry name" value="Sigma3 and sigma4 domains of RNA polymerase sigma factors"/>
    <property type="match status" value="1"/>
</dbReference>
<reference evidence="2" key="1">
    <citation type="journal article" date="2021" name="PeerJ">
        <title>Extensive microbial diversity within the chicken gut microbiome revealed by metagenomics and culture.</title>
        <authorList>
            <person name="Gilroy R."/>
            <person name="Ravi A."/>
            <person name="Getino M."/>
            <person name="Pursley I."/>
            <person name="Horton D.L."/>
            <person name="Alikhan N.F."/>
            <person name="Baker D."/>
            <person name="Gharbi K."/>
            <person name="Hall N."/>
            <person name="Watson M."/>
            <person name="Adriaenssens E.M."/>
            <person name="Foster-Nyarko E."/>
            <person name="Jarju S."/>
            <person name="Secka A."/>
            <person name="Antonio M."/>
            <person name="Oren A."/>
            <person name="Chaudhuri R.R."/>
            <person name="La Ragione R."/>
            <person name="Hildebrand F."/>
            <person name="Pallen M.J."/>
        </authorList>
    </citation>
    <scope>NUCLEOTIDE SEQUENCE</scope>
    <source>
        <strain evidence="2">ChiSjej5B23-16112</strain>
    </source>
</reference>
<evidence type="ECO:0000313" key="2">
    <source>
        <dbReference type="EMBL" id="HJF94041.1"/>
    </source>
</evidence>
<dbReference type="OrthoDB" id="9789193at2"/>
<dbReference type="Gene3D" id="1.10.10.10">
    <property type="entry name" value="Winged helix-like DNA-binding domain superfamily/Winged helix DNA-binding domain"/>
    <property type="match status" value="1"/>
</dbReference>
<dbReference type="InterPro" id="IPR013324">
    <property type="entry name" value="RNA_pol_sigma_r3/r4-like"/>
</dbReference>
<dbReference type="Proteomes" id="UP000769156">
    <property type="component" value="Unassembled WGS sequence"/>
</dbReference>
<proteinExistence type="predicted"/>
<evidence type="ECO:0000259" key="1">
    <source>
        <dbReference type="Pfam" id="PF07638"/>
    </source>
</evidence>
<protein>
    <submittedName>
        <fullName evidence="2">Sigma-70 family RNA polymerase sigma factor</fullName>
    </submittedName>
</protein>
<dbReference type="Pfam" id="PF07638">
    <property type="entry name" value="Sigma70_ECF"/>
    <property type="match status" value="1"/>
</dbReference>
<dbReference type="AlphaFoldDB" id="A0A921I221"/>
<organism evidence="2 3">
    <name type="scientific">Lachnoclostridium phocaeense</name>
    <dbReference type="NCBI Taxonomy" id="1871021"/>
    <lineage>
        <taxon>Bacteria</taxon>
        <taxon>Bacillati</taxon>
        <taxon>Bacillota</taxon>
        <taxon>Clostridia</taxon>
        <taxon>Lachnospirales</taxon>
        <taxon>Lachnospiraceae</taxon>
    </lineage>
</organism>